<dbReference type="STRING" id="706433.HMPREF9430_01385"/>
<organism evidence="2 3">
    <name type="scientific">Solobacterium moorei F0204</name>
    <dbReference type="NCBI Taxonomy" id="706433"/>
    <lineage>
        <taxon>Bacteria</taxon>
        <taxon>Bacillati</taxon>
        <taxon>Bacillota</taxon>
        <taxon>Erysipelotrichia</taxon>
        <taxon>Erysipelotrichales</taxon>
        <taxon>Erysipelotrichaceae</taxon>
        <taxon>Solobacterium</taxon>
    </lineage>
</organism>
<evidence type="ECO:0000313" key="3">
    <source>
        <dbReference type="Proteomes" id="UP000004097"/>
    </source>
</evidence>
<accession>E7MPA5</accession>
<feature type="transmembrane region" description="Helical" evidence="1">
    <location>
        <begin position="107"/>
        <end position="123"/>
    </location>
</feature>
<dbReference type="AlphaFoldDB" id="E7MPA5"/>
<keyword evidence="3" id="KW-1185">Reference proteome</keyword>
<proteinExistence type="predicted"/>
<gene>
    <name evidence="2" type="ORF">HMPREF9430_01385</name>
</gene>
<feature type="transmembrane region" description="Helical" evidence="1">
    <location>
        <begin position="12"/>
        <end position="29"/>
    </location>
</feature>
<name>E7MPA5_9FIRM</name>
<comment type="caution">
    <text evidence="2">The sequence shown here is derived from an EMBL/GenBank/DDBJ whole genome shotgun (WGS) entry which is preliminary data.</text>
</comment>
<dbReference type="EMBL" id="AECQ01000028">
    <property type="protein sequence ID" value="EFW24010.1"/>
    <property type="molecule type" value="Genomic_DNA"/>
</dbReference>
<keyword evidence="1" id="KW-1133">Transmembrane helix</keyword>
<reference evidence="2 3" key="1">
    <citation type="submission" date="2010-08" db="EMBL/GenBank/DDBJ databases">
        <authorList>
            <person name="Weinstock G."/>
            <person name="Sodergren E."/>
            <person name="Clifton S."/>
            <person name="Fulton L."/>
            <person name="Fulton B."/>
            <person name="Courtney L."/>
            <person name="Fronick C."/>
            <person name="Harrison M."/>
            <person name="Strong C."/>
            <person name="Farmer C."/>
            <person name="Delahaunty K."/>
            <person name="Markovic C."/>
            <person name="Hall O."/>
            <person name="Minx P."/>
            <person name="Tomlinson C."/>
            <person name="Mitreva M."/>
            <person name="Hou S."/>
            <person name="Chen J."/>
            <person name="Wollam A."/>
            <person name="Pepin K.H."/>
            <person name="Johnson M."/>
            <person name="Bhonagiri V."/>
            <person name="Zhang X."/>
            <person name="Suruliraj S."/>
            <person name="Warren W."/>
            <person name="Chinwalla A."/>
            <person name="Mardis E.R."/>
            <person name="Wilson R.K."/>
        </authorList>
    </citation>
    <scope>NUCLEOTIDE SEQUENCE [LARGE SCALE GENOMIC DNA]</scope>
    <source>
        <strain evidence="2 3">F0204</strain>
    </source>
</reference>
<dbReference type="Proteomes" id="UP000004097">
    <property type="component" value="Unassembled WGS sequence"/>
</dbReference>
<evidence type="ECO:0000313" key="2">
    <source>
        <dbReference type="EMBL" id="EFW24010.1"/>
    </source>
</evidence>
<protein>
    <submittedName>
        <fullName evidence="2">Uncharacterized protein</fullName>
    </submittedName>
</protein>
<dbReference type="RefSeq" id="WP_006526193.1">
    <property type="nucleotide sequence ID" value="NZ_GL637665.1"/>
</dbReference>
<feature type="transmembrane region" description="Helical" evidence="1">
    <location>
        <begin position="135"/>
        <end position="156"/>
    </location>
</feature>
<feature type="transmembrane region" description="Helical" evidence="1">
    <location>
        <begin position="76"/>
        <end position="95"/>
    </location>
</feature>
<feature type="transmembrane region" description="Helical" evidence="1">
    <location>
        <begin position="49"/>
        <end position="69"/>
    </location>
</feature>
<keyword evidence="1" id="KW-0812">Transmembrane</keyword>
<dbReference type="HOGENOM" id="CLU_1634279_0_0_9"/>
<sequence>MRIPNIIAREYIGTIFFFVFQVQIISVLIDENWNPILQILPIRKSDYFIAYIKVMLIHFLLYLACTIWFDTMITRLFLLFLVAPIGCLYYCLRNFKNLTVVKSNNMYIKYIGFIIFTVLFVWIRNQLELSKSVIVYGNFICFGIIAILMLACMYEIGKEKSL</sequence>
<evidence type="ECO:0000256" key="1">
    <source>
        <dbReference type="SAM" id="Phobius"/>
    </source>
</evidence>
<keyword evidence="1" id="KW-0472">Membrane</keyword>